<dbReference type="Gene3D" id="3.40.525.10">
    <property type="entry name" value="CRAL-TRIO lipid binding domain"/>
    <property type="match status" value="1"/>
</dbReference>
<sequence length="255" mass="29296">MQQITFKEVDLLTNLRRRISDLNLPQVQEEDKCLVRWLRARNHSLDAAEAMIRQNQLWIRAMNLDLLVLEGDPDSYANNFPWYFFGNDKDGNPVFCFLCGRYDIRGAISRGEMSLCKKSSIKRMELIWRCCQRKSLGKPIMGQAVLIIDMAGLSFSQVTSYEATQLVIQVCRISEQNYPEMLRMGFVINAPTAFRLCYKILHHVLDKNTFSKITVLGSDPAVWRKEIGAMVAFSQFPKKYGGDGDNNLKMGFECD</sequence>
<gene>
    <name evidence="2" type="ORF">Fcan01_04930</name>
</gene>
<dbReference type="InterPro" id="IPR001251">
    <property type="entry name" value="CRAL-TRIO_dom"/>
</dbReference>
<dbReference type="PROSITE" id="PS50191">
    <property type="entry name" value="CRAL_TRIO"/>
    <property type="match status" value="1"/>
</dbReference>
<keyword evidence="3" id="KW-1185">Reference proteome</keyword>
<evidence type="ECO:0000313" key="2">
    <source>
        <dbReference type="EMBL" id="OXA60074.1"/>
    </source>
</evidence>
<dbReference type="EMBL" id="LNIX01000002">
    <property type="protein sequence ID" value="OXA60074.1"/>
    <property type="molecule type" value="Genomic_DNA"/>
</dbReference>
<dbReference type="SUPFAM" id="SSF46938">
    <property type="entry name" value="CRAL/TRIO N-terminal domain"/>
    <property type="match status" value="1"/>
</dbReference>
<dbReference type="SUPFAM" id="SSF52087">
    <property type="entry name" value="CRAL/TRIO domain"/>
    <property type="match status" value="1"/>
</dbReference>
<comment type="caution">
    <text evidence="2">The sequence shown here is derived from an EMBL/GenBank/DDBJ whole genome shotgun (WGS) entry which is preliminary data.</text>
</comment>
<dbReference type="OrthoDB" id="1434354at2759"/>
<name>A0A226ESM6_FOLCA</name>
<organism evidence="2 3">
    <name type="scientific">Folsomia candida</name>
    <name type="common">Springtail</name>
    <dbReference type="NCBI Taxonomy" id="158441"/>
    <lineage>
        <taxon>Eukaryota</taxon>
        <taxon>Metazoa</taxon>
        <taxon>Ecdysozoa</taxon>
        <taxon>Arthropoda</taxon>
        <taxon>Hexapoda</taxon>
        <taxon>Collembola</taxon>
        <taxon>Entomobryomorpha</taxon>
        <taxon>Isotomoidea</taxon>
        <taxon>Isotomidae</taxon>
        <taxon>Proisotominae</taxon>
        <taxon>Folsomia</taxon>
    </lineage>
</organism>
<accession>A0A226ESM6</accession>
<evidence type="ECO:0000313" key="3">
    <source>
        <dbReference type="Proteomes" id="UP000198287"/>
    </source>
</evidence>
<dbReference type="SMART" id="SM01100">
    <property type="entry name" value="CRAL_TRIO_N"/>
    <property type="match status" value="1"/>
</dbReference>
<reference evidence="2 3" key="1">
    <citation type="submission" date="2015-12" db="EMBL/GenBank/DDBJ databases">
        <title>The genome of Folsomia candida.</title>
        <authorList>
            <person name="Faddeeva A."/>
            <person name="Derks M.F."/>
            <person name="Anvar Y."/>
            <person name="Smit S."/>
            <person name="Van Straalen N."/>
            <person name="Roelofs D."/>
        </authorList>
    </citation>
    <scope>NUCLEOTIDE SEQUENCE [LARGE SCALE GENOMIC DNA]</scope>
    <source>
        <strain evidence="2 3">VU population</strain>
        <tissue evidence="2">Whole body</tissue>
    </source>
</reference>
<dbReference type="AlphaFoldDB" id="A0A226ESM6"/>
<dbReference type="Pfam" id="PF00650">
    <property type="entry name" value="CRAL_TRIO"/>
    <property type="match status" value="1"/>
</dbReference>
<dbReference type="GO" id="GO:0005737">
    <property type="term" value="C:cytoplasm"/>
    <property type="evidence" value="ECO:0007669"/>
    <property type="project" value="TreeGrafter"/>
</dbReference>
<dbReference type="InterPro" id="IPR011074">
    <property type="entry name" value="CRAL/TRIO_N_dom"/>
</dbReference>
<dbReference type="InterPro" id="IPR051064">
    <property type="entry name" value="SEC14/CRAL-TRIO_domain"/>
</dbReference>
<protein>
    <recommendedName>
        <fullName evidence="1">CRAL-TRIO domain-containing protein</fullName>
    </recommendedName>
</protein>
<dbReference type="Proteomes" id="UP000198287">
    <property type="component" value="Unassembled WGS sequence"/>
</dbReference>
<dbReference type="PANTHER" id="PTHR23324:SF83">
    <property type="entry name" value="SEC14-LIKE PROTEIN 2"/>
    <property type="match status" value="1"/>
</dbReference>
<dbReference type="CDD" id="cd00170">
    <property type="entry name" value="SEC14"/>
    <property type="match status" value="1"/>
</dbReference>
<dbReference type="PANTHER" id="PTHR23324">
    <property type="entry name" value="SEC14 RELATED PROTEIN"/>
    <property type="match status" value="1"/>
</dbReference>
<dbReference type="SMART" id="SM00516">
    <property type="entry name" value="SEC14"/>
    <property type="match status" value="1"/>
</dbReference>
<evidence type="ECO:0000259" key="1">
    <source>
        <dbReference type="PROSITE" id="PS50191"/>
    </source>
</evidence>
<dbReference type="InterPro" id="IPR036865">
    <property type="entry name" value="CRAL-TRIO_dom_sf"/>
</dbReference>
<feature type="domain" description="CRAL-TRIO" evidence="1">
    <location>
        <begin position="72"/>
        <end position="248"/>
    </location>
</feature>
<dbReference type="OMA" id="SQATHIG"/>
<dbReference type="InterPro" id="IPR036273">
    <property type="entry name" value="CRAL/TRIO_N_dom_sf"/>
</dbReference>
<proteinExistence type="predicted"/>